<feature type="region of interest" description="Disordered" evidence="2">
    <location>
        <begin position="1"/>
        <end position="51"/>
    </location>
</feature>
<evidence type="ECO:0000313" key="3">
    <source>
        <dbReference type="EMBL" id="MBO3083466.1"/>
    </source>
</evidence>
<dbReference type="Proteomes" id="UP000678317">
    <property type="component" value="Unassembled WGS sequence"/>
</dbReference>
<dbReference type="Gene3D" id="1.20.1440.100">
    <property type="entry name" value="SG protein - dephosphorylation function"/>
    <property type="match status" value="1"/>
</dbReference>
<dbReference type="InterPro" id="IPR006385">
    <property type="entry name" value="HAD_hydro_SerB1"/>
</dbReference>
<evidence type="ECO:0000313" key="4">
    <source>
        <dbReference type="Proteomes" id="UP000678317"/>
    </source>
</evidence>
<evidence type="ECO:0000256" key="2">
    <source>
        <dbReference type="SAM" id="MobiDB-lite"/>
    </source>
</evidence>
<dbReference type="PANTHER" id="PTHR43344:SF15">
    <property type="entry name" value="PHOSPHOSERINE PHOSPHATASE SERB1"/>
    <property type="match status" value="1"/>
</dbReference>
<dbReference type="CDD" id="cd02612">
    <property type="entry name" value="HAD_PGPPase"/>
    <property type="match status" value="1"/>
</dbReference>
<sequence length="310" mass="33781">MATESHRSGWSSAAPDPRRRYSDRVRQASGNSSAPSPVLRDPGSGPGGPGTGAFFDVDNTIIRGASAFHLAVGLYRRGFFRKLELVEFAIHQLRYRMFGENTDQIDELRSRALSIMKGHSVAEVTAIAEDVYDEVLSLRIYPGTQRLIDQHIAAGHSVWLVTATPVEIGSLIARRLGVTGSLGTIAEHEDGFYTGRLVGDMLHGRAKADAVRALAEQEGIDLSISYAYGDSTNDVAILSEVGVPCAINPDRRLRRYAAEVGWPVREFRNRRRNARRGTTVASLAGLAWAGGLVTRTLLRSWRGPGGEDVL</sequence>
<comment type="similarity">
    <text evidence="1">Belongs to the HAD-like hydrolase superfamily. SerB family.</text>
</comment>
<proteinExistence type="inferred from homology"/>
<organism evidence="3 4">
    <name type="scientific">Cellulomonas fengjieae</name>
    <dbReference type="NCBI Taxonomy" id="2819978"/>
    <lineage>
        <taxon>Bacteria</taxon>
        <taxon>Bacillati</taxon>
        <taxon>Actinomycetota</taxon>
        <taxon>Actinomycetes</taxon>
        <taxon>Micrococcales</taxon>
        <taxon>Cellulomonadaceae</taxon>
        <taxon>Cellulomonas</taxon>
    </lineage>
</organism>
<comment type="caution">
    <text evidence="3">The sequence shown here is derived from an EMBL/GenBank/DDBJ whole genome shotgun (WGS) entry which is preliminary data.</text>
</comment>
<dbReference type="EMBL" id="JAGFBM010000001">
    <property type="protein sequence ID" value="MBO3083466.1"/>
    <property type="molecule type" value="Genomic_DNA"/>
</dbReference>
<dbReference type="InterPro" id="IPR023214">
    <property type="entry name" value="HAD_sf"/>
</dbReference>
<feature type="compositionally biased region" description="Basic and acidic residues" evidence="2">
    <location>
        <begin position="16"/>
        <end position="26"/>
    </location>
</feature>
<reference evidence="3 4" key="1">
    <citation type="submission" date="2021-03" db="EMBL/GenBank/DDBJ databases">
        <title>novel species in genus Cellulomonas.</title>
        <authorList>
            <person name="Zhang G."/>
        </authorList>
    </citation>
    <scope>NUCLEOTIDE SEQUENCE [LARGE SCALE GENOMIC DNA]</scope>
    <source>
        <strain evidence="4">zg-ZUI188</strain>
    </source>
</reference>
<dbReference type="InterPro" id="IPR036412">
    <property type="entry name" value="HAD-like_sf"/>
</dbReference>
<dbReference type="SUPFAM" id="SSF56784">
    <property type="entry name" value="HAD-like"/>
    <property type="match status" value="1"/>
</dbReference>
<protein>
    <submittedName>
        <fullName evidence="3">HAD-IB family hydrolase</fullName>
    </submittedName>
</protein>
<keyword evidence="3" id="KW-0378">Hydrolase</keyword>
<name>A0ABS3SET1_9CELL</name>
<dbReference type="Gene3D" id="3.40.50.1000">
    <property type="entry name" value="HAD superfamily/HAD-like"/>
    <property type="match status" value="1"/>
</dbReference>
<accession>A0ABS3SET1</accession>
<dbReference type="NCBIfam" id="TIGR01488">
    <property type="entry name" value="HAD-SF-IB"/>
    <property type="match status" value="1"/>
</dbReference>
<dbReference type="GO" id="GO:0016787">
    <property type="term" value="F:hydrolase activity"/>
    <property type="evidence" value="ECO:0007669"/>
    <property type="project" value="UniProtKB-KW"/>
</dbReference>
<dbReference type="InterPro" id="IPR050582">
    <property type="entry name" value="HAD-like_SerB"/>
</dbReference>
<gene>
    <name evidence="3" type="ORF">J4035_02340</name>
</gene>
<dbReference type="Pfam" id="PF12710">
    <property type="entry name" value="HAD"/>
    <property type="match status" value="1"/>
</dbReference>
<dbReference type="PANTHER" id="PTHR43344">
    <property type="entry name" value="PHOSPHOSERINE PHOSPHATASE"/>
    <property type="match status" value="1"/>
</dbReference>
<evidence type="ECO:0000256" key="1">
    <source>
        <dbReference type="ARBA" id="ARBA00009184"/>
    </source>
</evidence>
<keyword evidence="4" id="KW-1185">Reference proteome</keyword>
<dbReference type="NCBIfam" id="TIGR01490">
    <property type="entry name" value="HAD-SF-IB-hyp1"/>
    <property type="match status" value="1"/>
</dbReference>